<organism evidence="5 6">
    <name type="scientific">Venustampulla echinocandica</name>
    <dbReference type="NCBI Taxonomy" id="2656787"/>
    <lineage>
        <taxon>Eukaryota</taxon>
        <taxon>Fungi</taxon>
        <taxon>Dikarya</taxon>
        <taxon>Ascomycota</taxon>
        <taxon>Pezizomycotina</taxon>
        <taxon>Leotiomycetes</taxon>
        <taxon>Helotiales</taxon>
        <taxon>Pleuroascaceae</taxon>
        <taxon>Venustampulla</taxon>
    </lineage>
</organism>
<dbReference type="PANTHER" id="PTHR16861:SF4">
    <property type="entry name" value="SH3 DOMAIN PROTEIN (AFU_ORTHOLOGUE AFUA_1G13610)"/>
    <property type="match status" value="1"/>
</dbReference>
<accession>A0A370TWV0</accession>
<feature type="compositionally biased region" description="Low complexity" evidence="1">
    <location>
        <begin position="481"/>
        <end position="506"/>
    </location>
</feature>
<dbReference type="Proteomes" id="UP000254866">
    <property type="component" value="Unassembled WGS sequence"/>
</dbReference>
<dbReference type="InterPro" id="IPR021109">
    <property type="entry name" value="Peptidase_aspartic_dom_sf"/>
</dbReference>
<feature type="region of interest" description="Disordered" evidence="1">
    <location>
        <begin position="545"/>
        <end position="629"/>
    </location>
</feature>
<feature type="signal peptide" evidence="3">
    <location>
        <begin position="1"/>
        <end position="24"/>
    </location>
</feature>
<dbReference type="OrthoDB" id="4074350at2759"/>
<evidence type="ECO:0000256" key="2">
    <source>
        <dbReference type="SAM" id="Phobius"/>
    </source>
</evidence>
<evidence type="ECO:0000256" key="1">
    <source>
        <dbReference type="SAM" id="MobiDB-lite"/>
    </source>
</evidence>
<dbReference type="GeneID" id="43597190"/>
<dbReference type="RefSeq" id="XP_031872657.1">
    <property type="nucleotide sequence ID" value="XM_032012964.1"/>
</dbReference>
<feature type="compositionally biased region" description="Polar residues" evidence="1">
    <location>
        <begin position="601"/>
        <end position="621"/>
    </location>
</feature>
<dbReference type="AlphaFoldDB" id="A0A370TWV0"/>
<feature type="domain" description="Peptidase A1" evidence="4">
    <location>
        <begin position="47"/>
        <end position="434"/>
    </location>
</feature>
<comment type="caution">
    <text evidence="5">The sequence shown here is derived from an EMBL/GenBank/DDBJ whole genome shotgun (WGS) entry which is preliminary data.</text>
</comment>
<keyword evidence="3" id="KW-0732">Signal</keyword>
<evidence type="ECO:0000313" key="5">
    <source>
        <dbReference type="EMBL" id="RDL40001.1"/>
    </source>
</evidence>
<dbReference type="STRING" id="2656787.A0A370TWV0"/>
<gene>
    <name evidence="5" type="ORF">BP5553_04341</name>
</gene>
<feature type="chain" id="PRO_5016893280" description="Peptidase A1 domain-containing protein" evidence="3">
    <location>
        <begin position="25"/>
        <end position="629"/>
    </location>
</feature>
<evidence type="ECO:0000259" key="4">
    <source>
        <dbReference type="PROSITE" id="PS51767"/>
    </source>
</evidence>
<dbReference type="Gene3D" id="2.40.70.10">
    <property type="entry name" value="Acid Proteases"/>
    <property type="match status" value="1"/>
</dbReference>
<dbReference type="PROSITE" id="PS51767">
    <property type="entry name" value="PEPTIDASE_A1"/>
    <property type="match status" value="1"/>
</dbReference>
<name>A0A370TWV0_9HELO</name>
<feature type="compositionally biased region" description="Basic and acidic residues" evidence="1">
    <location>
        <begin position="583"/>
        <end position="597"/>
    </location>
</feature>
<sequence>MFTSNSFAIHFLLLPLIAFSVLSAGKSLPPQVLSWSSKTYGPNGPWNAITISIGSSPSSPPQAVDLLPGGQWMTNVISPSVCAANTDACGIPKSAGFYDQNSSDSVTSISNTGQIYPNTQMASVTGALPSLTGEAFWMFDTIAFSARPGTGGEPGAVVIANFDLLVLAEALEELPDGTKYPVQVGKLALGAPHFNQTWSHIPDPVPWNGTLLTSALFGSGRTSSNSYGMHLGSAALGIPGSLNLGGYDQNRVLGPVSSQPYTLDHFPIDLLDIGIGVAEGESPYSFTKQSGLLAAGNSSIGVAMTVFVEATVPYIYLPQSACDAITKNLPVIFKPNLGLYLWDTTSPRYQSIVSSPAFLSFTFRLSNSVSQNLTINVPFALLNLTLTAPILSQPAPYFPLRPDQGPSSSFTLGRAFMQAAFVGVNWQDDVEGNGLWFLAQAPGPNTPSNPTPVAISPTDNTITASTVDWKDTWKGTWKLVESPSNTTTSGNSTSGSSSESPSSTPSAPKSPRLSKGAIAGIAIAVVLGLAGAVGVAFFIWRRQRKNSKPKPQLSTNGPDPLGEAPPRFPTSREEYRSSGYGPRELDAGNESFHKPYKPEPSSESDLGNGAHQQSLRATTPGSFPIEMAG</sequence>
<feature type="transmembrane region" description="Helical" evidence="2">
    <location>
        <begin position="517"/>
        <end position="540"/>
    </location>
</feature>
<keyword evidence="2" id="KW-0812">Transmembrane</keyword>
<keyword evidence="6" id="KW-1185">Reference proteome</keyword>
<evidence type="ECO:0000256" key="3">
    <source>
        <dbReference type="SAM" id="SignalP"/>
    </source>
</evidence>
<protein>
    <recommendedName>
        <fullName evidence="4">Peptidase A1 domain-containing protein</fullName>
    </recommendedName>
</protein>
<dbReference type="EMBL" id="NPIC01000002">
    <property type="protein sequence ID" value="RDL40001.1"/>
    <property type="molecule type" value="Genomic_DNA"/>
</dbReference>
<dbReference type="SUPFAM" id="SSF50630">
    <property type="entry name" value="Acid proteases"/>
    <property type="match status" value="1"/>
</dbReference>
<dbReference type="InterPro" id="IPR033121">
    <property type="entry name" value="PEPTIDASE_A1"/>
</dbReference>
<proteinExistence type="predicted"/>
<keyword evidence="2" id="KW-1133">Transmembrane helix</keyword>
<evidence type="ECO:0000313" key="6">
    <source>
        <dbReference type="Proteomes" id="UP000254866"/>
    </source>
</evidence>
<dbReference type="PANTHER" id="PTHR16861">
    <property type="entry name" value="GLYCOPROTEIN 38"/>
    <property type="match status" value="1"/>
</dbReference>
<keyword evidence="2" id="KW-0472">Membrane</keyword>
<feature type="region of interest" description="Disordered" evidence="1">
    <location>
        <begin position="479"/>
        <end position="512"/>
    </location>
</feature>
<reference evidence="5 6" key="1">
    <citation type="journal article" date="2018" name="IMA Fungus">
        <title>IMA Genome-F 9: Draft genome sequence of Annulohypoxylon stygium, Aspergillus mulundensis, Berkeleyomyces basicola (syn. Thielaviopsis basicola), Ceratocystis smalleyi, two Cercospora beticola strains, Coleophoma cylindrospora, Fusarium fracticaudum, Phialophora cf. hyalina, and Morchella septimelata.</title>
        <authorList>
            <person name="Wingfield B.D."/>
            <person name="Bills G.F."/>
            <person name="Dong Y."/>
            <person name="Huang W."/>
            <person name="Nel W.J."/>
            <person name="Swalarsk-Parry B.S."/>
            <person name="Vaghefi N."/>
            <person name="Wilken P.M."/>
            <person name="An Z."/>
            <person name="de Beer Z.W."/>
            <person name="De Vos L."/>
            <person name="Chen L."/>
            <person name="Duong T.A."/>
            <person name="Gao Y."/>
            <person name="Hammerbacher A."/>
            <person name="Kikkert J.R."/>
            <person name="Li Y."/>
            <person name="Li H."/>
            <person name="Li K."/>
            <person name="Li Q."/>
            <person name="Liu X."/>
            <person name="Ma X."/>
            <person name="Naidoo K."/>
            <person name="Pethybridge S.J."/>
            <person name="Sun J."/>
            <person name="Steenkamp E.T."/>
            <person name="van der Nest M.A."/>
            <person name="van Wyk S."/>
            <person name="Wingfield M.J."/>
            <person name="Xiong C."/>
            <person name="Yue Q."/>
            <person name="Zhang X."/>
        </authorList>
    </citation>
    <scope>NUCLEOTIDE SEQUENCE [LARGE SCALE GENOMIC DNA]</scope>
    <source>
        <strain evidence="5 6">BP 5553</strain>
    </source>
</reference>